<proteinExistence type="predicted"/>
<dbReference type="AlphaFoldDB" id="A0A2K3KPG4"/>
<sequence>MRDSQSLYADDATSPHVICFNQNSPNNDLYS</sequence>
<reference evidence="1 2" key="1">
    <citation type="journal article" date="2014" name="Am. J. Bot.">
        <title>Genome assembly and annotation for red clover (Trifolium pratense; Fabaceae).</title>
        <authorList>
            <person name="Istvanek J."/>
            <person name="Jaros M."/>
            <person name="Krenek A."/>
            <person name="Repkova J."/>
        </authorList>
    </citation>
    <scope>NUCLEOTIDE SEQUENCE [LARGE SCALE GENOMIC DNA]</scope>
    <source>
        <strain evidence="2">cv. Tatra</strain>
        <tissue evidence="1">Young leaves</tissue>
    </source>
</reference>
<dbReference type="Proteomes" id="UP000236291">
    <property type="component" value="Unassembled WGS sequence"/>
</dbReference>
<accession>A0A2K3KPG4</accession>
<dbReference type="EMBL" id="ASHM01222962">
    <property type="protein sequence ID" value="PNX68156.1"/>
    <property type="molecule type" value="Genomic_DNA"/>
</dbReference>
<comment type="caution">
    <text evidence="1">The sequence shown here is derived from an EMBL/GenBank/DDBJ whole genome shotgun (WGS) entry which is preliminary data.</text>
</comment>
<evidence type="ECO:0000313" key="2">
    <source>
        <dbReference type="Proteomes" id="UP000236291"/>
    </source>
</evidence>
<gene>
    <name evidence="1" type="ORF">L195_g063852</name>
</gene>
<name>A0A2K3KPG4_TRIPR</name>
<feature type="non-terminal residue" evidence="1">
    <location>
        <position position="31"/>
    </location>
</feature>
<evidence type="ECO:0000313" key="1">
    <source>
        <dbReference type="EMBL" id="PNX68156.1"/>
    </source>
</evidence>
<reference evidence="1 2" key="2">
    <citation type="journal article" date="2017" name="Front. Plant Sci.">
        <title>Gene Classification and Mining of Molecular Markers Useful in Red Clover (Trifolium pratense) Breeding.</title>
        <authorList>
            <person name="Istvanek J."/>
            <person name="Dluhosova J."/>
            <person name="Dluhos P."/>
            <person name="Patkova L."/>
            <person name="Nedelnik J."/>
            <person name="Repkova J."/>
        </authorList>
    </citation>
    <scope>NUCLEOTIDE SEQUENCE [LARGE SCALE GENOMIC DNA]</scope>
    <source>
        <strain evidence="2">cv. Tatra</strain>
        <tissue evidence="1">Young leaves</tissue>
    </source>
</reference>
<protein>
    <submittedName>
        <fullName evidence="1">Uncharacterized protein</fullName>
    </submittedName>
</protein>
<organism evidence="1 2">
    <name type="scientific">Trifolium pratense</name>
    <name type="common">Red clover</name>
    <dbReference type="NCBI Taxonomy" id="57577"/>
    <lineage>
        <taxon>Eukaryota</taxon>
        <taxon>Viridiplantae</taxon>
        <taxon>Streptophyta</taxon>
        <taxon>Embryophyta</taxon>
        <taxon>Tracheophyta</taxon>
        <taxon>Spermatophyta</taxon>
        <taxon>Magnoliopsida</taxon>
        <taxon>eudicotyledons</taxon>
        <taxon>Gunneridae</taxon>
        <taxon>Pentapetalae</taxon>
        <taxon>rosids</taxon>
        <taxon>fabids</taxon>
        <taxon>Fabales</taxon>
        <taxon>Fabaceae</taxon>
        <taxon>Papilionoideae</taxon>
        <taxon>50 kb inversion clade</taxon>
        <taxon>NPAAA clade</taxon>
        <taxon>Hologalegina</taxon>
        <taxon>IRL clade</taxon>
        <taxon>Trifolieae</taxon>
        <taxon>Trifolium</taxon>
    </lineage>
</organism>